<keyword evidence="2" id="KW-1185">Reference proteome</keyword>
<organism evidence="1 2">
    <name type="scientific">Vaccinium darrowii</name>
    <dbReference type="NCBI Taxonomy" id="229202"/>
    <lineage>
        <taxon>Eukaryota</taxon>
        <taxon>Viridiplantae</taxon>
        <taxon>Streptophyta</taxon>
        <taxon>Embryophyta</taxon>
        <taxon>Tracheophyta</taxon>
        <taxon>Spermatophyta</taxon>
        <taxon>Magnoliopsida</taxon>
        <taxon>eudicotyledons</taxon>
        <taxon>Gunneridae</taxon>
        <taxon>Pentapetalae</taxon>
        <taxon>asterids</taxon>
        <taxon>Ericales</taxon>
        <taxon>Ericaceae</taxon>
        <taxon>Vaccinioideae</taxon>
        <taxon>Vaccinieae</taxon>
        <taxon>Vaccinium</taxon>
    </lineage>
</organism>
<accession>A0ACB7X523</accession>
<dbReference type="Proteomes" id="UP000828048">
    <property type="component" value="Chromosome 2"/>
</dbReference>
<comment type="caution">
    <text evidence="1">The sequence shown here is derived from an EMBL/GenBank/DDBJ whole genome shotgun (WGS) entry which is preliminary data.</text>
</comment>
<gene>
    <name evidence="1" type="ORF">Vadar_029030</name>
</gene>
<proteinExistence type="predicted"/>
<dbReference type="EMBL" id="CM037152">
    <property type="protein sequence ID" value="KAH7835705.1"/>
    <property type="molecule type" value="Genomic_DNA"/>
</dbReference>
<sequence>MIFTDDGKYILSSAVAERYVAVWKLDGGKKQSACCVLAMDQPAVCLDSWCVDAGDVDAAGLSVLAISEMGICYFWYGRNIEELRNGKPTKVSLSLDDPFFKSQKGAVHTIFAAKLQGLAKPASGSGHIFLAYGLPIKPSFEKIVVHSGSDIRLNSSSDGLLLPITQSSKSKQGSNKRNEDDFNEVGDTLTVCMEDRLRTLGILDNKDDLTSDILMDSMKLRGINIEATLPQRKMRAVILSMAPSDAYKQLEVLVAMWQSRGIFLSYCHAVPSMFFLGSVAYCSLSLEGHRFILYDSCQVVCNLLQHRLTRLFRMKVRAFYMISRWMKVKMMMLMMFFMGKKMKNPKVVVMTRTRIFSSTRGFICMVFAFPGGFKDRLTWTCLTIIVDVTHSFVSLQWPRPTKTEQNLKLLFELDLSNNRLVGKFPYVVLKQPSLKYLGLRFNEFEGTVPKELFDRPLDAIFINHNHFQFEL</sequence>
<evidence type="ECO:0000313" key="1">
    <source>
        <dbReference type="EMBL" id="KAH7835705.1"/>
    </source>
</evidence>
<protein>
    <submittedName>
        <fullName evidence="1">Uncharacterized protein</fullName>
    </submittedName>
</protein>
<evidence type="ECO:0000313" key="2">
    <source>
        <dbReference type="Proteomes" id="UP000828048"/>
    </source>
</evidence>
<name>A0ACB7X523_9ERIC</name>
<reference evidence="1 2" key="1">
    <citation type="journal article" date="2021" name="Hortic Res">
        <title>High-quality reference genome and annotation aids understanding of berry development for evergreen blueberry (Vaccinium darrowii).</title>
        <authorList>
            <person name="Yu J."/>
            <person name="Hulse-Kemp A.M."/>
            <person name="Babiker E."/>
            <person name="Staton M."/>
        </authorList>
    </citation>
    <scope>NUCLEOTIDE SEQUENCE [LARGE SCALE GENOMIC DNA]</scope>
    <source>
        <strain evidence="2">cv. NJ 8807/NJ 8810</strain>
        <tissue evidence="1">Young leaf</tissue>
    </source>
</reference>